<keyword evidence="1" id="KW-0472">Membrane</keyword>
<dbReference type="InterPro" id="IPR036186">
    <property type="entry name" value="Serpin_sf"/>
</dbReference>
<protein>
    <recommendedName>
        <fullName evidence="2">Serpin domain-containing protein</fullName>
    </recommendedName>
</protein>
<dbReference type="SUPFAM" id="SSF56574">
    <property type="entry name" value="Serpins"/>
    <property type="match status" value="1"/>
</dbReference>
<sequence>MTYFSSRSGKAILQDSLREFSTSVYADLKGSKPKTNLIFSPLSIAVALYNLLLGARGETRTQLEEALRLPSEFFCVHFETKKLKEVIKDTLGMASAIFYSPGKHRKTHTYYLR</sequence>
<dbReference type="InParanoid" id="A0A672K431"/>
<dbReference type="Ensembl" id="ENSSGRT00000003800.1">
    <property type="protein sequence ID" value="ENSSGRP00000003492.1"/>
    <property type="gene ID" value="ENSSGRG00000002196.1"/>
</dbReference>
<evidence type="ECO:0000313" key="3">
    <source>
        <dbReference type="Ensembl" id="ENSSGRP00000003492.1"/>
    </source>
</evidence>
<feature type="transmembrane region" description="Helical" evidence="1">
    <location>
        <begin position="37"/>
        <end position="55"/>
    </location>
</feature>
<keyword evidence="4" id="KW-1185">Reference proteome</keyword>
<feature type="domain" description="Serpin" evidence="2">
    <location>
        <begin position="17"/>
        <end position="101"/>
    </location>
</feature>
<evidence type="ECO:0000313" key="4">
    <source>
        <dbReference type="Proteomes" id="UP000472262"/>
    </source>
</evidence>
<keyword evidence="1" id="KW-0812">Transmembrane</keyword>
<name>A0A672K431_SINGR</name>
<accession>A0A672K431</accession>
<evidence type="ECO:0000259" key="2">
    <source>
        <dbReference type="Pfam" id="PF00079"/>
    </source>
</evidence>
<reference evidence="3" key="1">
    <citation type="submission" date="2025-08" db="UniProtKB">
        <authorList>
            <consortium name="Ensembl"/>
        </authorList>
    </citation>
    <scope>IDENTIFICATION</scope>
</reference>
<keyword evidence="1" id="KW-1133">Transmembrane helix</keyword>
<dbReference type="Proteomes" id="UP000472262">
    <property type="component" value="Unassembled WGS sequence"/>
</dbReference>
<dbReference type="Pfam" id="PF00079">
    <property type="entry name" value="Serpin"/>
    <property type="match status" value="1"/>
</dbReference>
<dbReference type="AlphaFoldDB" id="A0A672K431"/>
<proteinExistence type="predicted"/>
<organism evidence="3 4">
    <name type="scientific">Sinocyclocheilus grahami</name>
    <name type="common">Dianchi golden-line fish</name>
    <name type="synonym">Barbus grahami</name>
    <dbReference type="NCBI Taxonomy" id="75366"/>
    <lineage>
        <taxon>Eukaryota</taxon>
        <taxon>Metazoa</taxon>
        <taxon>Chordata</taxon>
        <taxon>Craniata</taxon>
        <taxon>Vertebrata</taxon>
        <taxon>Euteleostomi</taxon>
        <taxon>Actinopterygii</taxon>
        <taxon>Neopterygii</taxon>
        <taxon>Teleostei</taxon>
        <taxon>Ostariophysi</taxon>
        <taxon>Cypriniformes</taxon>
        <taxon>Cyprinidae</taxon>
        <taxon>Cyprininae</taxon>
        <taxon>Sinocyclocheilus</taxon>
    </lineage>
</organism>
<reference evidence="3" key="2">
    <citation type="submission" date="2025-09" db="UniProtKB">
        <authorList>
            <consortium name="Ensembl"/>
        </authorList>
    </citation>
    <scope>IDENTIFICATION</scope>
</reference>
<dbReference type="InterPro" id="IPR042178">
    <property type="entry name" value="Serpin_sf_1"/>
</dbReference>
<evidence type="ECO:0000256" key="1">
    <source>
        <dbReference type="SAM" id="Phobius"/>
    </source>
</evidence>
<dbReference type="InterPro" id="IPR023796">
    <property type="entry name" value="Serpin_dom"/>
</dbReference>
<dbReference type="Gene3D" id="3.30.497.10">
    <property type="entry name" value="Antithrombin, subunit I, domain 2"/>
    <property type="match status" value="1"/>
</dbReference>